<feature type="signal peptide" evidence="1">
    <location>
        <begin position="1"/>
        <end position="23"/>
    </location>
</feature>
<keyword evidence="1" id="KW-0732">Signal</keyword>
<dbReference type="Proteomes" id="UP000494165">
    <property type="component" value="Unassembled WGS sequence"/>
</dbReference>
<evidence type="ECO:0008006" key="4">
    <source>
        <dbReference type="Google" id="ProtNLM"/>
    </source>
</evidence>
<name>A0A8S1C5Y1_9INSE</name>
<reference evidence="2 3" key="1">
    <citation type="submission" date="2020-04" db="EMBL/GenBank/DDBJ databases">
        <authorList>
            <person name="Alioto T."/>
            <person name="Alioto T."/>
            <person name="Gomez Garrido J."/>
        </authorList>
    </citation>
    <scope>NUCLEOTIDE SEQUENCE [LARGE SCALE GENOMIC DNA]</scope>
</reference>
<evidence type="ECO:0000313" key="3">
    <source>
        <dbReference type="Proteomes" id="UP000494165"/>
    </source>
</evidence>
<evidence type="ECO:0000313" key="2">
    <source>
        <dbReference type="EMBL" id="CAB3364552.1"/>
    </source>
</evidence>
<gene>
    <name evidence="2" type="ORF">CLODIP_2_CD09265</name>
</gene>
<dbReference type="AlphaFoldDB" id="A0A8S1C5Y1"/>
<protein>
    <recommendedName>
        <fullName evidence="4">EGF-like domain-containing protein</fullName>
    </recommendedName>
</protein>
<evidence type="ECO:0000256" key="1">
    <source>
        <dbReference type="SAM" id="SignalP"/>
    </source>
</evidence>
<dbReference type="EMBL" id="CADEPI010000016">
    <property type="protein sequence ID" value="CAB3364552.1"/>
    <property type="molecule type" value="Genomic_DNA"/>
</dbReference>
<sequence>MRLLQQLTIIFIFLYSLGLKAKAEELFIVRQRLQNATTELQCFYNGPQDKSVGLAWILPAGVRRANESHQRWKHKSSESFIRGHFEYYGTVWDSTNSMHVKNNILPPVLDERWNEFNEVQTAPNENFQLLSRFTTNRLHLSILAKNDAQIALQTGDSAHTSISYLITLDPSYQTPGSLNLELCPGGVSRERSSHRCSLLTKTDSRDSASLLKNGKEWTHFTISIEEEHSLAHRIKMIDSTSGKILLDYRKQPAYHRLPSGISVRTLDSTGSWKIHAYRVVIHNAKEDGEGFNVNEVSKPTNSCLHIHYFFRAGFGKALVRTKDGSVTIELEPTNGKWRHAIIRAPMNPPSDYLHFIPPFGPHLHFVDTVFAINQPFRVCGEEEFFTSKIVLPEGTDPTNTVCQTISSEADEQYAAVHGTIFTEKNKNNDCPRNTFGKYCNITCGSVMSDKSCQSKVQCDKAICTCLPGYMPTNKWETTCSTVTAEQATIAPQQTESPFLAVEDEDISINKQSSEEYIDSEAEYTQESREQNRSYVIWWIVGITCSCRAATVNLHLGRAYGIAD</sequence>
<proteinExistence type="predicted"/>
<comment type="caution">
    <text evidence="2">The sequence shown here is derived from an EMBL/GenBank/DDBJ whole genome shotgun (WGS) entry which is preliminary data.</text>
</comment>
<accession>A0A8S1C5Y1</accession>
<keyword evidence="3" id="KW-1185">Reference proteome</keyword>
<dbReference type="OrthoDB" id="8233653at2759"/>
<feature type="chain" id="PRO_5035746699" description="EGF-like domain-containing protein" evidence="1">
    <location>
        <begin position="24"/>
        <end position="563"/>
    </location>
</feature>
<organism evidence="2 3">
    <name type="scientific">Cloeon dipterum</name>
    <dbReference type="NCBI Taxonomy" id="197152"/>
    <lineage>
        <taxon>Eukaryota</taxon>
        <taxon>Metazoa</taxon>
        <taxon>Ecdysozoa</taxon>
        <taxon>Arthropoda</taxon>
        <taxon>Hexapoda</taxon>
        <taxon>Insecta</taxon>
        <taxon>Pterygota</taxon>
        <taxon>Palaeoptera</taxon>
        <taxon>Ephemeroptera</taxon>
        <taxon>Pisciforma</taxon>
        <taxon>Baetidae</taxon>
        <taxon>Cloeon</taxon>
    </lineage>
</organism>